<protein>
    <submittedName>
        <fullName evidence="2">Gag-pol fusion</fullName>
    </submittedName>
</protein>
<accession>A0A8J4TV56</accession>
<dbReference type="EMBL" id="QNUK01000498">
    <property type="protein sequence ID" value="KAF5892476.1"/>
    <property type="molecule type" value="Genomic_DNA"/>
</dbReference>
<dbReference type="PANTHER" id="PTHR37984">
    <property type="entry name" value="PROTEIN CBG26694"/>
    <property type="match status" value="1"/>
</dbReference>
<dbReference type="Pfam" id="PF00665">
    <property type="entry name" value="rve"/>
    <property type="match status" value="1"/>
</dbReference>
<dbReference type="InterPro" id="IPR036397">
    <property type="entry name" value="RNaseH_sf"/>
</dbReference>
<feature type="non-terminal residue" evidence="2">
    <location>
        <position position="1"/>
    </location>
</feature>
<gene>
    <name evidence="2" type="ORF">DAT39_017821</name>
</gene>
<name>A0A8J4TV56_CLAMG</name>
<dbReference type="Proteomes" id="UP000727407">
    <property type="component" value="Unassembled WGS sequence"/>
</dbReference>
<dbReference type="InterPro" id="IPR012337">
    <property type="entry name" value="RNaseH-like_sf"/>
</dbReference>
<evidence type="ECO:0000259" key="1">
    <source>
        <dbReference type="PROSITE" id="PS50994"/>
    </source>
</evidence>
<dbReference type="AlphaFoldDB" id="A0A8J4TV56"/>
<dbReference type="SUPFAM" id="SSF53098">
    <property type="entry name" value="Ribonuclease H-like"/>
    <property type="match status" value="1"/>
</dbReference>
<dbReference type="OrthoDB" id="413122at2759"/>
<proteinExistence type="predicted"/>
<dbReference type="GO" id="GO:0003676">
    <property type="term" value="F:nucleic acid binding"/>
    <property type="evidence" value="ECO:0007669"/>
    <property type="project" value="InterPro"/>
</dbReference>
<feature type="non-terminal residue" evidence="2">
    <location>
        <position position="78"/>
    </location>
</feature>
<comment type="caution">
    <text evidence="2">The sequence shown here is derived from an EMBL/GenBank/DDBJ whole genome shotgun (WGS) entry which is preliminary data.</text>
</comment>
<evidence type="ECO:0000313" key="2">
    <source>
        <dbReference type="EMBL" id="KAF5892476.1"/>
    </source>
</evidence>
<reference evidence="2" key="1">
    <citation type="submission" date="2020-07" db="EMBL/GenBank/DDBJ databases">
        <title>Clarias magur genome sequencing, assembly and annotation.</title>
        <authorList>
            <person name="Kushwaha B."/>
            <person name="Kumar R."/>
            <person name="Das P."/>
            <person name="Joshi C.G."/>
            <person name="Kumar D."/>
            <person name="Nagpure N.S."/>
            <person name="Pandey M."/>
            <person name="Agarwal S."/>
            <person name="Srivastava S."/>
            <person name="Singh M."/>
            <person name="Sahoo L."/>
            <person name="Jayasankar P."/>
            <person name="Meher P.K."/>
            <person name="Koringa P.G."/>
            <person name="Iquebal M.A."/>
            <person name="Das S.P."/>
            <person name="Bit A."/>
            <person name="Patnaik S."/>
            <person name="Patel N."/>
            <person name="Shah T.M."/>
            <person name="Hinsu A."/>
            <person name="Jena J.K."/>
        </authorList>
    </citation>
    <scope>NUCLEOTIDE SEQUENCE</scope>
    <source>
        <strain evidence="2">CIFAMagur01</strain>
        <tissue evidence="2">Testis</tissue>
    </source>
</reference>
<dbReference type="InterPro" id="IPR050951">
    <property type="entry name" value="Retrovirus_Pol_polyprotein"/>
</dbReference>
<dbReference type="PROSITE" id="PS50994">
    <property type="entry name" value="INTEGRASE"/>
    <property type="match status" value="1"/>
</dbReference>
<evidence type="ECO:0000313" key="3">
    <source>
        <dbReference type="Proteomes" id="UP000727407"/>
    </source>
</evidence>
<dbReference type="PANTHER" id="PTHR37984:SF5">
    <property type="entry name" value="PROTEIN NYNRIN-LIKE"/>
    <property type="match status" value="1"/>
</dbReference>
<sequence>VNETWELVGMDLIGKLTKTEKGNQYICVLIDYFTKWVEAYPLPSKSAEDGTMCIVNFFHRFGAPKRILTDQGREFVNQ</sequence>
<dbReference type="GO" id="GO:0015074">
    <property type="term" value="P:DNA integration"/>
    <property type="evidence" value="ECO:0007669"/>
    <property type="project" value="InterPro"/>
</dbReference>
<dbReference type="Gene3D" id="3.30.420.10">
    <property type="entry name" value="Ribonuclease H-like superfamily/Ribonuclease H"/>
    <property type="match status" value="1"/>
</dbReference>
<organism evidence="2 3">
    <name type="scientific">Clarias magur</name>
    <name type="common">Asian catfish</name>
    <name type="synonym">Macropteronotus magur</name>
    <dbReference type="NCBI Taxonomy" id="1594786"/>
    <lineage>
        <taxon>Eukaryota</taxon>
        <taxon>Metazoa</taxon>
        <taxon>Chordata</taxon>
        <taxon>Craniata</taxon>
        <taxon>Vertebrata</taxon>
        <taxon>Euteleostomi</taxon>
        <taxon>Actinopterygii</taxon>
        <taxon>Neopterygii</taxon>
        <taxon>Teleostei</taxon>
        <taxon>Ostariophysi</taxon>
        <taxon>Siluriformes</taxon>
        <taxon>Clariidae</taxon>
        <taxon>Clarias</taxon>
    </lineage>
</organism>
<feature type="domain" description="Integrase catalytic" evidence="1">
    <location>
        <begin position="1"/>
        <end position="78"/>
    </location>
</feature>
<dbReference type="InterPro" id="IPR001584">
    <property type="entry name" value="Integrase_cat-core"/>
</dbReference>
<keyword evidence="3" id="KW-1185">Reference proteome</keyword>